<dbReference type="EMBL" id="UINC01008289">
    <property type="protein sequence ID" value="SVA37336.1"/>
    <property type="molecule type" value="Genomic_DNA"/>
</dbReference>
<sequence>MNSAIRIDAVIGNIASASPAKKSTVNTR</sequence>
<evidence type="ECO:0000313" key="1">
    <source>
        <dbReference type="EMBL" id="SVA37336.1"/>
    </source>
</evidence>
<dbReference type="AlphaFoldDB" id="A0A381VAC3"/>
<name>A0A381VAC3_9ZZZZ</name>
<organism evidence="1">
    <name type="scientific">marine metagenome</name>
    <dbReference type="NCBI Taxonomy" id="408172"/>
    <lineage>
        <taxon>unclassified sequences</taxon>
        <taxon>metagenomes</taxon>
        <taxon>ecological metagenomes</taxon>
    </lineage>
</organism>
<proteinExistence type="predicted"/>
<accession>A0A381VAC3</accession>
<gene>
    <name evidence="1" type="ORF">METZ01_LOCUS90190</name>
</gene>
<protein>
    <submittedName>
        <fullName evidence="1">Uncharacterized protein</fullName>
    </submittedName>
</protein>
<reference evidence="1" key="1">
    <citation type="submission" date="2018-05" db="EMBL/GenBank/DDBJ databases">
        <authorList>
            <person name="Lanie J.A."/>
            <person name="Ng W.-L."/>
            <person name="Kazmierczak K.M."/>
            <person name="Andrzejewski T.M."/>
            <person name="Davidsen T.M."/>
            <person name="Wayne K.J."/>
            <person name="Tettelin H."/>
            <person name="Glass J.I."/>
            <person name="Rusch D."/>
            <person name="Podicherti R."/>
            <person name="Tsui H.-C.T."/>
            <person name="Winkler M.E."/>
        </authorList>
    </citation>
    <scope>NUCLEOTIDE SEQUENCE</scope>
</reference>